<dbReference type="OrthoDB" id="9794157at2"/>
<dbReference type="PANTHER" id="PTHR43682">
    <property type="entry name" value="LACTATE UTILIZATION PROTEIN C"/>
    <property type="match status" value="1"/>
</dbReference>
<sequence>MTPEREPLPSTAEARLELLTRVNRAVAGAEAPSLPAYPLSAPLTRADVLHQFEDRILDYKAAFTRVPAAEAARAVTAALGDARRVVVPAGLPSPWLSVGVDILRDEPPLSHAELDRAGAVLTGCAAAISETGTIILDHGPGQGRRALSLIPDLHVCVVRASQVVQHVRAGVEAVAPSVRAGRPLTWLSGGSATSDIELVRVEGVHGPRRLHVVLLEENQP</sequence>
<dbReference type="AlphaFoldDB" id="A0A1H6RTS3"/>
<dbReference type="SUPFAM" id="SSF100950">
    <property type="entry name" value="NagB/RpiA/CoA transferase-like"/>
    <property type="match status" value="1"/>
</dbReference>
<dbReference type="PANTHER" id="PTHR43682:SF1">
    <property type="entry name" value="LACTATE UTILIZATION PROTEIN C"/>
    <property type="match status" value="1"/>
</dbReference>
<dbReference type="Proteomes" id="UP000199223">
    <property type="component" value="Unassembled WGS sequence"/>
</dbReference>
<dbReference type="EMBL" id="FNZA01000001">
    <property type="protein sequence ID" value="SEI59151.1"/>
    <property type="molecule type" value="Genomic_DNA"/>
</dbReference>
<gene>
    <name evidence="2" type="ORF">SAMN04488058_10169</name>
</gene>
<dbReference type="STRING" id="856736.SAMN04488058_10169"/>
<organism evidence="2 3">
    <name type="scientific">Deinococcus reticulitermitis</name>
    <dbReference type="NCBI Taxonomy" id="856736"/>
    <lineage>
        <taxon>Bacteria</taxon>
        <taxon>Thermotogati</taxon>
        <taxon>Deinococcota</taxon>
        <taxon>Deinococci</taxon>
        <taxon>Deinococcales</taxon>
        <taxon>Deinococcaceae</taxon>
        <taxon>Deinococcus</taxon>
    </lineage>
</organism>
<keyword evidence="3" id="KW-1185">Reference proteome</keyword>
<dbReference type="InterPro" id="IPR003741">
    <property type="entry name" value="LUD_dom"/>
</dbReference>
<dbReference type="InterPro" id="IPR024185">
    <property type="entry name" value="FTHF_cligase-like_sf"/>
</dbReference>
<evidence type="ECO:0000259" key="1">
    <source>
        <dbReference type="Pfam" id="PF02589"/>
    </source>
</evidence>
<evidence type="ECO:0000313" key="2">
    <source>
        <dbReference type="EMBL" id="SEI59151.1"/>
    </source>
</evidence>
<dbReference type="Pfam" id="PF02589">
    <property type="entry name" value="LUD_dom"/>
    <property type="match status" value="1"/>
</dbReference>
<evidence type="ECO:0000313" key="3">
    <source>
        <dbReference type="Proteomes" id="UP000199223"/>
    </source>
</evidence>
<reference evidence="3" key="1">
    <citation type="submission" date="2016-10" db="EMBL/GenBank/DDBJ databases">
        <authorList>
            <person name="Varghese N."/>
            <person name="Submissions S."/>
        </authorList>
    </citation>
    <scope>NUCLEOTIDE SEQUENCE [LARGE SCALE GENOMIC DNA]</scope>
    <source>
        <strain evidence="3">CGMCC 1.10218</strain>
    </source>
</reference>
<dbReference type="Gene3D" id="3.40.50.10420">
    <property type="entry name" value="NagB/RpiA/CoA transferase-like"/>
    <property type="match status" value="1"/>
</dbReference>
<accession>A0A1H6RTS3</accession>
<dbReference type="RefSeq" id="WP_092262464.1">
    <property type="nucleotide sequence ID" value="NZ_FNZA01000001.1"/>
</dbReference>
<protein>
    <submittedName>
        <fullName evidence="2">L-lactate dehydrogenase complex protein LldG</fullName>
    </submittedName>
</protein>
<proteinExistence type="predicted"/>
<name>A0A1H6RTS3_9DEIO</name>
<feature type="domain" description="LUD" evidence="1">
    <location>
        <begin position="113"/>
        <end position="215"/>
    </location>
</feature>
<dbReference type="InterPro" id="IPR037171">
    <property type="entry name" value="NagB/RpiA_transferase-like"/>
</dbReference>